<evidence type="ECO:0000313" key="1">
    <source>
        <dbReference type="EMBL" id="CAD8335366.1"/>
    </source>
</evidence>
<sequence>MLKCREFAEEPEEEPDPIIFVDMKTASVFEMERDDALEEGLITPDGSELKIKGAVRDDTEKSALVKKLKEHPTLGVATQLVIQKTVKDLDEVTLEEEAAVKNLWGVSLKKRSKNEVGQELLFVDPQTRECGELSRSKAAKAGHIKEYTDEFNKTSIEQAETGIEAREALICTIRSTLGIKSAED</sequence>
<name>A0A7R9WTZ5_9STRA</name>
<proteinExistence type="predicted"/>
<dbReference type="EMBL" id="HBEF01011876">
    <property type="protein sequence ID" value="CAD8335366.1"/>
    <property type="molecule type" value="Transcribed_RNA"/>
</dbReference>
<organism evidence="1">
    <name type="scientific">Craspedostauros australis</name>
    <dbReference type="NCBI Taxonomy" id="1486917"/>
    <lineage>
        <taxon>Eukaryota</taxon>
        <taxon>Sar</taxon>
        <taxon>Stramenopiles</taxon>
        <taxon>Ochrophyta</taxon>
        <taxon>Bacillariophyta</taxon>
        <taxon>Bacillariophyceae</taxon>
        <taxon>Bacillariophycidae</taxon>
        <taxon>Naviculales</taxon>
        <taxon>Naviculaceae</taxon>
        <taxon>Craspedostauros</taxon>
    </lineage>
</organism>
<reference evidence="1" key="1">
    <citation type="submission" date="2021-01" db="EMBL/GenBank/DDBJ databases">
        <authorList>
            <person name="Corre E."/>
            <person name="Pelletier E."/>
            <person name="Niang G."/>
            <person name="Scheremetjew M."/>
            <person name="Finn R."/>
            <person name="Kale V."/>
            <person name="Holt S."/>
            <person name="Cochrane G."/>
            <person name="Meng A."/>
            <person name="Brown T."/>
            <person name="Cohen L."/>
        </authorList>
    </citation>
    <scope>NUCLEOTIDE SEQUENCE</scope>
    <source>
        <strain evidence="1">CCMP3328</strain>
    </source>
</reference>
<dbReference type="AlphaFoldDB" id="A0A7R9WTZ5"/>
<gene>
    <name evidence="1" type="ORF">CAUS1442_LOCUS7471</name>
</gene>
<protein>
    <submittedName>
        <fullName evidence="1">Uncharacterized protein</fullName>
    </submittedName>
</protein>
<accession>A0A7R9WTZ5</accession>